<sequence>MAVIVRKEGSQEIVFENAKNNQIQAPSRAGGSGKPSPRPASPPPRPCLRAYLPTCTHRPPPSSNSTHILMFVPNFNNRQQWARITDARGRKPAPLVPANELGEIRQGIEEAMDTGQNENTIVVQQRESWRF</sequence>
<gene>
    <name evidence="2" type="ORF">GALMADRAFT_136329</name>
</gene>
<feature type="compositionally biased region" description="Pro residues" evidence="1">
    <location>
        <begin position="36"/>
        <end position="46"/>
    </location>
</feature>
<feature type="region of interest" description="Disordered" evidence="1">
    <location>
        <begin position="16"/>
        <end position="47"/>
    </location>
</feature>
<reference evidence="3" key="1">
    <citation type="journal article" date="2014" name="Proc. Natl. Acad. Sci. U.S.A.">
        <title>Extensive sampling of basidiomycete genomes demonstrates inadequacy of the white-rot/brown-rot paradigm for wood decay fungi.</title>
        <authorList>
            <person name="Riley R."/>
            <person name="Salamov A.A."/>
            <person name="Brown D.W."/>
            <person name="Nagy L.G."/>
            <person name="Floudas D."/>
            <person name="Held B.W."/>
            <person name="Levasseur A."/>
            <person name="Lombard V."/>
            <person name="Morin E."/>
            <person name="Otillar R."/>
            <person name="Lindquist E.A."/>
            <person name="Sun H."/>
            <person name="LaButti K.M."/>
            <person name="Schmutz J."/>
            <person name="Jabbour D."/>
            <person name="Luo H."/>
            <person name="Baker S.E."/>
            <person name="Pisabarro A.G."/>
            <person name="Walton J.D."/>
            <person name="Blanchette R.A."/>
            <person name="Henrissat B."/>
            <person name="Martin F."/>
            <person name="Cullen D."/>
            <person name="Hibbett D.S."/>
            <person name="Grigoriev I.V."/>
        </authorList>
    </citation>
    <scope>NUCLEOTIDE SEQUENCE [LARGE SCALE GENOMIC DNA]</scope>
    <source>
        <strain evidence="3">CBS 339.88</strain>
    </source>
</reference>
<evidence type="ECO:0000313" key="2">
    <source>
        <dbReference type="EMBL" id="KDR81320.1"/>
    </source>
</evidence>
<organism evidence="2 3">
    <name type="scientific">Galerina marginata (strain CBS 339.88)</name>
    <dbReference type="NCBI Taxonomy" id="685588"/>
    <lineage>
        <taxon>Eukaryota</taxon>
        <taxon>Fungi</taxon>
        <taxon>Dikarya</taxon>
        <taxon>Basidiomycota</taxon>
        <taxon>Agaricomycotina</taxon>
        <taxon>Agaricomycetes</taxon>
        <taxon>Agaricomycetidae</taxon>
        <taxon>Agaricales</taxon>
        <taxon>Agaricineae</taxon>
        <taxon>Strophariaceae</taxon>
        <taxon>Galerina</taxon>
    </lineage>
</organism>
<proteinExistence type="predicted"/>
<dbReference type="AlphaFoldDB" id="A0A067TDL5"/>
<name>A0A067TDL5_GALM3</name>
<dbReference type="HOGENOM" id="CLU_1927772_0_0_1"/>
<evidence type="ECO:0000256" key="1">
    <source>
        <dbReference type="SAM" id="MobiDB-lite"/>
    </source>
</evidence>
<accession>A0A067TDL5</accession>
<evidence type="ECO:0000313" key="3">
    <source>
        <dbReference type="Proteomes" id="UP000027222"/>
    </source>
</evidence>
<protein>
    <submittedName>
        <fullName evidence="2">Uncharacterized protein</fullName>
    </submittedName>
</protein>
<dbReference type="EMBL" id="KL142371">
    <property type="protein sequence ID" value="KDR81320.1"/>
    <property type="molecule type" value="Genomic_DNA"/>
</dbReference>
<dbReference type="Proteomes" id="UP000027222">
    <property type="component" value="Unassembled WGS sequence"/>
</dbReference>
<keyword evidence="3" id="KW-1185">Reference proteome</keyword>